<accession>A0A0A1TRA8</accession>
<dbReference type="Gene3D" id="3.30.420.10">
    <property type="entry name" value="Ribonuclease H-like superfamily/Ribonuclease H"/>
    <property type="match status" value="1"/>
</dbReference>
<organism evidence="1 2">
    <name type="scientific">[Torrubiella] hemipterigena</name>
    <dbReference type="NCBI Taxonomy" id="1531966"/>
    <lineage>
        <taxon>Eukaryota</taxon>
        <taxon>Fungi</taxon>
        <taxon>Dikarya</taxon>
        <taxon>Ascomycota</taxon>
        <taxon>Pezizomycotina</taxon>
        <taxon>Sordariomycetes</taxon>
        <taxon>Hypocreomycetidae</taxon>
        <taxon>Hypocreales</taxon>
        <taxon>Clavicipitaceae</taxon>
        <taxon>Clavicipitaceae incertae sedis</taxon>
        <taxon>'Torrubiella' clade</taxon>
    </lineage>
</organism>
<dbReference type="GO" id="GO:0003676">
    <property type="term" value="F:nucleic acid binding"/>
    <property type="evidence" value="ECO:0007669"/>
    <property type="project" value="InterPro"/>
</dbReference>
<dbReference type="AlphaFoldDB" id="A0A0A1TRA8"/>
<dbReference type="HOGENOM" id="CLU_063715_0_0_1"/>
<sequence>MPTGYKHTDASKKAMVRGTISYLESQGLPINKSAIFRHFGVTRSQGYSAMVVPASQRNDPSWEETRGRPAKLSAEDQEKMERILWDPRYEAMSLNWTTLASEAGIASSCNARTIHRAMGTLGYRICRRCGRSSVGLKSKEKRVEYARRMLERRSQPQDWRTVRFSGELHFGFGLDGQVRIVPKPGETHCATCKESGDASWGRDVKRVHAWGALGYGFKSELVFYEDGGAGNSSGVLSMDEYKTKILDGVVKPWLAEETVFVLEEDADSFAHGSASKVNTVQAWKAVHGLDTQFCCSESPDLNLLDSVWPPRKQWMREEEVSREGEQQQQTYNWDDGTLQRVVQEVWEAVEMERVNLWVDFMPARLKEVVDGKGKMVAW</sequence>
<reference evidence="1 2" key="1">
    <citation type="journal article" date="2015" name="Genome Announc.">
        <title>Draft Genome Sequence and Gene Annotation of the Entomopathogenic Fungus Verticillium hemipterigenum.</title>
        <authorList>
            <person name="Horn F."/>
            <person name="Habel A."/>
            <person name="Scharf D.H."/>
            <person name="Dworschak J."/>
            <person name="Brakhage A.A."/>
            <person name="Guthke R."/>
            <person name="Hertweck C."/>
            <person name="Linde J."/>
        </authorList>
    </citation>
    <scope>NUCLEOTIDE SEQUENCE [LARGE SCALE GENOMIC DNA]</scope>
</reference>
<evidence type="ECO:0008006" key="3">
    <source>
        <dbReference type="Google" id="ProtNLM"/>
    </source>
</evidence>
<gene>
    <name evidence="1" type="ORF">VHEMI09298</name>
</gene>
<protein>
    <recommendedName>
        <fullName evidence="3">HMG box protein</fullName>
    </recommendedName>
</protein>
<dbReference type="InterPro" id="IPR036397">
    <property type="entry name" value="RNaseH_sf"/>
</dbReference>
<keyword evidence="2" id="KW-1185">Reference proteome</keyword>
<dbReference type="OrthoDB" id="4621856at2759"/>
<dbReference type="EMBL" id="CDHN01000006">
    <property type="protein sequence ID" value="CEJ93727.1"/>
    <property type="molecule type" value="Genomic_DNA"/>
</dbReference>
<dbReference type="STRING" id="1531966.A0A0A1TRA8"/>
<dbReference type="Proteomes" id="UP000039046">
    <property type="component" value="Unassembled WGS sequence"/>
</dbReference>
<evidence type="ECO:0000313" key="2">
    <source>
        <dbReference type="Proteomes" id="UP000039046"/>
    </source>
</evidence>
<evidence type="ECO:0000313" key="1">
    <source>
        <dbReference type="EMBL" id="CEJ93727.1"/>
    </source>
</evidence>
<name>A0A0A1TRA8_9HYPO</name>
<proteinExistence type="predicted"/>